<reference evidence="5 6" key="1">
    <citation type="submission" date="2019-12" db="EMBL/GenBank/DDBJ databases">
        <title>Comparative genomics gives insights into the taxonomy of the Azoarcus-Aromatoleum group and reveals separate origins of nif in the plant-associated Azoarcus and non-plant-associated Aromatoleum sub-groups.</title>
        <authorList>
            <person name="Lafos M."/>
            <person name="Maluk M."/>
            <person name="Batista M."/>
            <person name="Junghare M."/>
            <person name="Carmona M."/>
            <person name="Faoro H."/>
            <person name="Cruz L.M."/>
            <person name="Battistoni F."/>
            <person name="De Souza E."/>
            <person name="Pedrosa F."/>
            <person name="Chen W.-M."/>
            <person name="Poole P.S."/>
            <person name="Dixon R.A."/>
            <person name="James E.K."/>
        </authorList>
    </citation>
    <scope>NUCLEOTIDE SEQUENCE [LARGE SCALE GENOMIC DNA]</scope>
    <source>
        <strain evidence="5 6">T</strain>
    </source>
</reference>
<evidence type="ECO:0000256" key="1">
    <source>
        <dbReference type="ARBA" id="ARBA00022630"/>
    </source>
</evidence>
<dbReference type="Gene3D" id="3.40.109.10">
    <property type="entry name" value="NADH Oxidase"/>
    <property type="match status" value="1"/>
</dbReference>
<keyword evidence="1" id="KW-0285">Flavoprotein</keyword>
<protein>
    <submittedName>
        <fullName evidence="5">Nitroreductase</fullName>
    </submittedName>
</protein>
<dbReference type="InterPro" id="IPR050627">
    <property type="entry name" value="Nitroreductase/BluB"/>
</dbReference>
<dbReference type="CDD" id="cd02136">
    <property type="entry name" value="PnbA_NfnB-like"/>
    <property type="match status" value="1"/>
</dbReference>
<proteinExistence type="predicted"/>
<dbReference type="RefSeq" id="WP_169142021.1">
    <property type="nucleotide sequence ID" value="NZ_WTVS01000044.1"/>
</dbReference>
<gene>
    <name evidence="5" type="ORF">GPA27_18725</name>
</gene>
<dbReference type="InterPro" id="IPR029479">
    <property type="entry name" value="Nitroreductase"/>
</dbReference>
<feature type="domain" description="Nitroreductase" evidence="4">
    <location>
        <begin position="19"/>
        <end position="205"/>
    </location>
</feature>
<dbReference type="SUPFAM" id="SSF55469">
    <property type="entry name" value="FMN-dependent nitroreductase-like"/>
    <property type="match status" value="1"/>
</dbReference>
<evidence type="ECO:0000256" key="2">
    <source>
        <dbReference type="ARBA" id="ARBA00022643"/>
    </source>
</evidence>
<dbReference type="PANTHER" id="PTHR23026:SF90">
    <property type="entry name" value="IODOTYROSINE DEIODINASE 1"/>
    <property type="match status" value="1"/>
</dbReference>
<evidence type="ECO:0000313" key="5">
    <source>
        <dbReference type="EMBL" id="NMF99417.1"/>
    </source>
</evidence>
<keyword evidence="3" id="KW-0560">Oxidoreductase</keyword>
<dbReference type="PANTHER" id="PTHR23026">
    <property type="entry name" value="NADPH NITROREDUCTASE"/>
    <property type="match status" value="1"/>
</dbReference>
<keyword evidence="6" id="KW-1185">Reference proteome</keyword>
<organism evidence="5 6">
    <name type="scientific">Aromatoleum toluolicum</name>
    <dbReference type="NCBI Taxonomy" id="90060"/>
    <lineage>
        <taxon>Bacteria</taxon>
        <taxon>Pseudomonadati</taxon>
        <taxon>Pseudomonadota</taxon>
        <taxon>Betaproteobacteria</taxon>
        <taxon>Rhodocyclales</taxon>
        <taxon>Rhodocyclaceae</taxon>
        <taxon>Aromatoleum</taxon>
    </lineage>
</organism>
<dbReference type="Pfam" id="PF00881">
    <property type="entry name" value="Nitroreductase"/>
    <property type="match status" value="1"/>
</dbReference>
<evidence type="ECO:0000256" key="3">
    <source>
        <dbReference type="ARBA" id="ARBA00023002"/>
    </source>
</evidence>
<evidence type="ECO:0000259" key="4">
    <source>
        <dbReference type="Pfam" id="PF00881"/>
    </source>
</evidence>
<dbReference type="InterPro" id="IPR000415">
    <property type="entry name" value="Nitroreductase-like"/>
</dbReference>
<evidence type="ECO:0000313" key="6">
    <source>
        <dbReference type="Proteomes" id="UP000634522"/>
    </source>
</evidence>
<accession>A0ABX1NJC9</accession>
<dbReference type="Proteomes" id="UP000634522">
    <property type="component" value="Unassembled WGS sequence"/>
</dbReference>
<keyword evidence="2" id="KW-0288">FMN</keyword>
<name>A0ABX1NJC9_9RHOO</name>
<comment type="caution">
    <text evidence="5">The sequence shown here is derived from an EMBL/GenBank/DDBJ whole genome shotgun (WGS) entry which is preliminary data.</text>
</comment>
<sequence>MLHSESKESLAASFAELVERRVSTRAFLPEPLPRGDIERALSLACRAPSNCNTQPWKIAVAGGALRDRLAAAISEAMAAGRMNPDFPYDGRYEGVQQARQFAAAEALYGAAGIARADKAARLAQFMRNYRFFDAPHAAFFFLSPGAGTREAADLGMCAQTLMLALTSMGYASCPQTALSFHPDLVRAEFGIEPGWQLLFGMSFGRPDPAAPVNALRLPRDVEACTVIRED</sequence>
<dbReference type="EMBL" id="WTVS01000044">
    <property type="protein sequence ID" value="NMF99417.1"/>
    <property type="molecule type" value="Genomic_DNA"/>
</dbReference>